<keyword evidence="9" id="KW-1185">Reference proteome</keyword>
<feature type="region of interest" description="Disordered" evidence="6">
    <location>
        <begin position="220"/>
        <end position="292"/>
    </location>
</feature>
<dbReference type="AlphaFoldDB" id="H3CRP8"/>
<evidence type="ECO:0000256" key="3">
    <source>
        <dbReference type="ARBA" id="ARBA00022741"/>
    </source>
</evidence>
<evidence type="ECO:0000256" key="6">
    <source>
        <dbReference type="SAM" id="MobiDB-lite"/>
    </source>
</evidence>
<dbReference type="Gene3D" id="1.10.510.10">
    <property type="entry name" value="Transferase(Phosphotransferase) domain 1"/>
    <property type="match status" value="1"/>
</dbReference>
<dbReference type="GO" id="GO:0003714">
    <property type="term" value="F:transcription corepressor activity"/>
    <property type="evidence" value="ECO:0007669"/>
    <property type="project" value="TreeGrafter"/>
</dbReference>
<protein>
    <recommendedName>
        <fullName evidence="7">Protein kinase domain-containing protein</fullName>
    </recommendedName>
</protein>
<dbReference type="InterPro" id="IPR000719">
    <property type="entry name" value="Prot_kinase_dom"/>
</dbReference>
<evidence type="ECO:0000256" key="4">
    <source>
        <dbReference type="ARBA" id="ARBA00022777"/>
    </source>
</evidence>
<keyword evidence="2" id="KW-0808">Transferase</keyword>
<dbReference type="GO" id="GO:0005737">
    <property type="term" value="C:cytoplasm"/>
    <property type="evidence" value="ECO:0007669"/>
    <property type="project" value="TreeGrafter"/>
</dbReference>
<reference evidence="8" key="2">
    <citation type="submission" date="2025-08" db="UniProtKB">
        <authorList>
            <consortium name="Ensembl"/>
        </authorList>
    </citation>
    <scope>IDENTIFICATION</scope>
</reference>
<evidence type="ECO:0000259" key="7">
    <source>
        <dbReference type="PROSITE" id="PS50011"/>
    </source>
</evidence>
<dbReference type="GO" id="GO:0005524">
    <property type="term" value="F:ATP binding"/>
    <property type="evidence" value="ECO:0007669"/>
    <property type="project" value="UniProtKB-KW"/>
</dbReference>
<evidence type="ECO:0000256" key="2">
    <source>
        <dbReference type="ARBA" id="ARBA00022679"/>
    </source>
</evidence>
<keyword evidence="4" id="KW-0418">Kinase</keyword>
<name>H3CRP8_TETNG</name>
<dbReference type="PROSITE" id="PS50011">
    <property type="entry name" value="PROTEIN_KINASE_DOM"/>
    <property type="match status" value="1"/>
</dbReference>
<dbReference type="Pfam" id="PF00069">
    <property type="entry name" value="Pkinase"/>
    <property type="match status" value="1"/>
</dbReference>
<dbReference type="GO" id="GO:0003713">
    <property type="term" value="F:transcription coactivator activity"/>
    <property type="evidence" value="ECO:0007669"/>
    <property type="project" value="TreeGrafter"/>
</dbReference>
<evidence type="ECO:0000256" key="1">
    <source>
        <dbReference type="ARBA" id="ARBA00022527"/>
    </source>
</evidence>
<dbReference type="GO" id="GO:0045944">
    <property type="term" value="P:positive regulation of transcription by RNA polymerase II"/>
    <property type="evidence" value="ECO:0007669"/>
    <property type="project" value="TreeGrafter"/>
</dbReference>
<dbReference type="GO" id="GO:0007224">
    <property type="term" value="P:smoothened signaling pathway"/>
    <property type="evidence" value="ECO:0007669"/>
    <property type="project" value="TreeGrafter"/>
</dbReference>
<dbReference type="GO" id="GO:0042771">
    <property type="term" value="P:intrinsic apoptotic signaling pathway in response to DNA damage by p53 class mediator"/>
    <property type="evidence" value="ECO:0007669"/>
    <property type="project" value="TreeGrafter"/>
</dbReference>
<dbReference type="HOGENOM" id="CLU_741792_0_0_1"/>
<dbReference type="STRING" id="99883.ENSTNIP00000010932"/>
<keyword evidence="3" id="KW-0547">Nucleotide-binding</keyword>
<dbReference type="GeneTree" id="ENSGT00940000164472"/>
<evidence type="ECO:0000313" key="9">
    <source>
        <dbReference type="Proteomes" id="UP000007303"/>
    </source>
</evidence>
<dbReference type="GO" id="GO:0016605">
    <property type="term" value="C:PML body"/>
    <property type="evidence" value="ECO:0007669"/>
    <property type="project" value="TreeGrafter"/>
</dbReference>
<organism evidence="8 9">
    <name type="scientific">Tetraodon nigroviridis</name>
    <name type="common">Spotted green pufferfish</name>
    <name type="synonym">Chelonodon nigroviridis</name>
    <dbReference type="NCBI Taxonomy" id="99883"/>
    <lineage>
        <taxon>Eukaryota</taxon>
        <taxon>Metazoa</taxon>
        <taxon>Chordata</taxon>
        <taxon>Craniata</taxon>
        <taxon>Vertebrata</taxon>
        <taxon>Euteleostomi</taxon>
        <taxon>Actinopterygii</taxon>
        <taxon>Neopterygii</taxon>
        <taxon>Teleostei</taxon>
        <taxon>Neoteleostei</taxon>
        <taxon>Acanthomorphata</taxon>
        <taxon>Eupercaria</taxon>
        <taxon>Tetraodontiformes</taxon>
        <taxon>Tetradontoidea</taxon>
        <taxon>Tetraodontidae</taxon>
        <taxon>Tetraodon</taxon>
    </lineage>
</organism>
<feature type="compositionally biased region" description="Acidic residues" evidence="6">
    <location>
        <begin position="275"/>
        <end position="287"/>
    </location>
</feature>
<keyword evidence="5" id="KW-0067">ATP-binding</keyword>
<dbReference type="InterPro" id="IPR011009">
    <property type="entry name" value="Kinase-like_dom_sf"/>
</dbReference>
<dbReference type="Ensembl" id="ENSTNIT00000011114.1">
    <property type="protein sequence ID" value="ENSTNIP00000010932.1"/>
    <property type="gene ID" value="ENSTNIG00000008107.1"/>
</dbReference>
<keyword evidence="1" id="KW-0723">Serine/threonine-protein kinase</keyword>
<reference evidence="9" key="1">
    <citation type="journal article" date="2004" name="Nature">
        <title>Genome duplication in the teleost fish Tetraodon nigroviridis reveals the early vertebrate proto-karyotype.</title>
        <authorList>
            <person name="Jaillon O."/>
            <person name="Aury J.-M."/>
            <person name="Brunet F."/>
            <person name="Petit J.-L."/>
            <person name="Stange-Thomann N."/>
            <person name="Mauceli E."/>
            <person name="Bouneau L."/>
            <person name="Fischer C."/>
            <person name="Ozouf-Costaz C."/>
            <person name="Bernot A."/>
            <person name="Nicaud S."/>
            <person name="Jaffe D."/>
            <person name="Fisher S."/>
            <person name="Lutfalla G."/>
            <person name="Dossat C."/>
            <person name="Segurens B."/>
            <person name="Dasilva C."/>
            <person name="Salanoubat M."/>
            <person name="Levy M."/>
            <person name="Boudet N."/>
            <person name="Castellano S."/>
            <person name="Anthouard V."/>
            <person name="Jubin C."/>
            <person name="Castelli V."/>
            <person name="Katinka M."/>
            <person name="Vacherie B."/>
            <person name="Biemont C."/>
            <person name="Skalli Z."/>
            <person name="Cattolico L."/>
            <person name="Poulain J."/>
            <person name="De Berardinis V."/>
            <person name="Cruaud C."/>
            <person name="Duprat S."/>
            <person name="Brottier P."/>
            <person name="Coutanceau J.-P."/>
            <person name="Gouzy J."/>
            <person name="Parra G."/>
            <person name="Lardier G."/>
            <person name="Chapple C."/>
            <person name="McKernan K.J."/>
            <person name="McEwan P."/>
            <person name="Bosak S."/>
            <person name="Kellis M."/>
            <person name="Volff J.-N."/>
            <person name="Guigo R."/>
            <person name="Zody M.C."/>
            <person name="Mesirov J."/>
            <person name="Lindblad-Toh K."/>
            <person name="Birren B."/>
            <person name="Nusbaum C."/>
            <person name="Kahn D."/>
            <person name="Robinson-Rechavi M."/>
            <person name="Laudet V."/>
            <person name="Schachter V."/>
            <person name="Quetier F."/>
            <person name="Saurin W."/>
            <person name="Scarpelli C."/>
            <person name="Wincker P."/>
            <person name="Lander E.S."/>
            <person name="Weissenbach J."/>
            <person name="Roest Crollius H."/>
        </authorList>
    </citation>
    <scope>NUCLEOTIDE SEQUENCE [LARGE SCALE GENOMIC DNA]</scope>
</reference>
<evidence type="ECO:0000313" key="8">
    <source>
        <dbReference type="Ensembl" id="ENSTNIP00000010932.1"/>
    </source>
</evidence>
<dbReference type="InParanoid" id="H3CRP8"/>
<dbReference type="GO" id="GO:0004674">
    <property type="term" value="F:protein serine/threonine kinase activity"/>
    <property type="evidence" value="ECO:0007669"/>
    <property type="project" value="UniProtKB-KW"/>
</dbReference>
<dbReference type="PANTHER" id="PTHR24058">
    <property type="entry name" value="DUAL SPECIFICITY PROTEIN KINASE"/>
    <property type="match status" value="1"/>
</dbReference>
<dbReference type="Proteomes" id="UP000007303">
    <property type="component" value="Unassembled WGS sequence"/>
</dbReference>
<sequence>MLVGKSDLKVKLIDFGLAMPDAEAMTGMHLQPISCRSPEILLGLPFSHGIDMWGCGCVLAFLYLQNQNLFQAESTYAMMRQIVQLLGQPEDHLLSAGKYTREYFRQVEAPEGPAWRLKTPEEYAADTGAGSMEDVRDSEFESLIDLVNVYDYTSLDEFDDRFHFIDLLTSMLNVDASKRISAFQAGNHPFITMSHLSDPHDIAYLEESVEMMRCCSEVGSEDQQCSEEALEEQQVWEQHEDEDEDEDGPRNPSEWEEPEPEGWGQPTDHEWEQPSTDDWEQAEDSDWEEPHSVHRDLQLIEWVFLMESATPSLETQQADCAAMGEAVFGLKVCFPAASAETTDSSSQDSAWKSLSEGLQRSWSDFKSFFTSFF</sequence>
<proteinExistence type="predicted"/>
<evidence type="ECO:0000256" key="5">
    <source>
        <dbReference type="ARBA" id="ARBA00022840"/>
    </source>
</evidence>
<reference evidence="8" key="3">
    <citation type="submission" date="2025-09" db="UniProtKB">
        <authorList>
            <consortium name="Ensembl"/>
        </authorList>
    </citation>
    <scope>IDENTIFICATION</scope>
</reference>
<accession>H3CRP8</accession>
<feature type="domain" description="Protein kinase" evidence="7">
    <location>
        <begin position="1"/>
        <end position="191"/>
    </location>
</feature>
<dbReference type="InterPro" id="IPR050494">
    <property type="entry name" value="Ser_Thr_dual-spec_kinase"/>
</dbReference>
<dbReference type="GO" id="GO:0046332">
    <property type="term" value="F:SMAD binding"/>
    <property type="evidence" value="ECO:0007669"/>
    <property type="project" value="TreeGrafter"/>
</dbReference>
<dbReference type="GO" id="GO:0004713">
    <property type="term" value="F:protein tyrosine kinase activity"/>
    <property type="evidence" value="ECO:0007669"/>
    <property type="project" value="TreeGrafter"/>
</dbReference>
<dbReference type="SUPFAM" id="SSF56112">
    <property type="entry name" value="Protein kinase-like (PK-like)"/>
    <property type="match status" value="1"/>
</dbReference>
<dbReference type="PANTHER" id="PTHR24058:SF53">
    <property type="entry name" value="HOMEODOMAIN-INTERACTING PROTEIN KINASE 2"/>
    <property type="match status" value="1"/>
</dbReference>